<keyword evidence="2" id="KW-0436">Ligase</keyword>
<keyword evidence="4 6" id="KW-0067">ATP-binding</keyword>
<keyword evidence="5" id="KW-0663">Pyridoxal phosphate</keyword>
<dbReference type="InterPro" id="IPR052032">
    <property type="entry name" value="ATP-dep_AA_Ligase"/>
</dbReference>
<name>A0ABT0YAP4_9ACTN</name>
<dbReference type="PROSITE" id="PS50975">
    <property type="entry name" value="ATP_GRASP"/>
    <property type="match status" value="1"/>
</dbReference>
<evidence type="ECO:0000256" key="5">
    <source>
        <dbReference type="ARBA" id="ARBA00022898"/>
    </source>
</evidence>
<dbReference type="PANTHER" id="PTHR43585">
    <property type="entry name" value="FUMIPYRROLE BIOSYNTHESIS PROTEIN C"/>
    <property type="match status" value="1"/>
</dbReference>
<dbReference type="PANTHER" id="PTHR43585:SF2">
    <property type="entry name" value="ATP-GRASP ENZYME FSQD"/>
    <property type="match status" value="1"/>
</dbReference>
<evidence type="ECO:0000256" key="6">
    <source>
        <dbReference type="PROSITE-ProRule" id="PRU00409"/>
    </source>
</evidence>
<organism evidence="8 9">
    <name type="scientific">Paractinoplanes hotanensis</name>
    <dbReference type="NCBI Taxonomy" id="2906497"/>
    <lineage>
        <taxon>Bacteria</taxon>
        <taxon>Bacillati</taxon>
        <taxon>Actinomycetota</taxon>
        <taxon>Actinomycetes</taxon>
        <taxon>Micromonosporales</taxon>
        <taxon>Micromonosporaceae</taxon>
        <taxon>Paractinoplanes</taxon>
    </lineage>
</organism>
<evidence type="ECO:0000256" key="2">
    <source>
        <dbReference type="ARBA" id="ARBA00022598"/>
    </source>
</evidence>
<evidence type="ECO:0000256" key="4">
    <source>
        <dbReference type="ARBA" id="ARBA00022840"/>
    </source>
</evidence>
<evidence type="ECO:0000313" key="8">
    <source>
        <dbReference type="EMBL" id="MCM4083108.1"/>
    </source>
</evidence>
<reference evidence="8 9" key="1">
    <citation type="submission" date="2022-06" db="EMBL/GenBank/DDBJ databases">
        <title>Actinoplanes abujensis sp. nov., isolated from Nigerian arid soil.</title>
        <authorList>
            <person name="Ding P."/>
        </authorList>
    </citation>
    <scope>NUCLEOTIDE SEQUENCE [LARGE SCALE GENOMIC DNA]</scope>
    <source>
        <strain evidence="9">TRM88002</strain>
    </source>
</reference>
<keyword evidence="9" id="KW-1185">Reference proteome</keyword>
<feature type="domain" description="ATP-grasp" evidence="7">
    <location>
        <begin position="454"/>
        <end position="653"/>
    </location>
</feature>
<dbReference type="Proteomes" id="UP001523216">
    <property type="component" value="Unassembled WGS sequence"/>
</dbReference>
<comment type="caution">
    <text evidence="8">The sequence shown here is derived from an EMBL/GenBank/DDBJ whole genome shotgun (WGS) entry which is preliminary data.</text>
</comment>
<dbReference type="InterPro" id="IPR001926">
    <property type="entry name" value="TrpB-like_PALP"/>
</dbReference>
<dbReference type="Gene3D" id="3.40.50.1100">
    <property type="match status" value="2"/>
</dbReference>
<dbReference type="SUPFAM" id="SSF53686">
    <property type="entry name" value="Tryptophan synthase beta subunit-like PLP-dependent enzymes"/>
    <property type="match status" value="1"/>
</dbReference>
<dbReference type="Pfam" id="PF13535">
    <property type="entry name" value="ATP-grasp_4"/>
    <property type="match status" value="1"/>
</dbReference>
<protein>
    <submittedName>
        <fullName evidence="8">ATP-grasp domain-containing protein</fullName>
    </submittedName>
</protein>
<dbReference type="InterPro" id="IPR041472">
    <property type="entry name" value="BL00235/CARNS1_N"/>
</dbReference>
<dbReference type="SMART" id="SM01209">
    <property type="entry name" value="GARS_A"/>
    <property type="match status" value="1"/>
</dbReference>
<sequence length="758" mass="80398">MRFDSVLDAIGHTPLVRLRTGRAEAHLHAKLELQNLFAMKDRVAKRVVLQARAAGLLRPGDPIVESSSGTMALGLALVGATLGHPVHIVTDPRIDTTTLAKLRALGCTVHVVEAMGTHGWQSARLDLLEKLRTDLPGAFWPRQYTNPQNPLAYEALAGELTADLPRIDVLVGSVGSGGSLCGTARALRVRHPGLRVIAVDCVGSALFGQPDVPRRLQSGLGNSLHPENLDMAQIQEVHWLNDREAFHATRRLAREQQIFAGNSAGSVYHVMRWAGSRLGPETHVVGILPDRGDRYATTIYDDAWWAARGLDDLPLADEPDEVTYGTPVSSWAYAPVRGEPRRYVVFVEANTSGTGVLAMHEAAALGLSPVLLTADAGRYAGLADAPGEVQVCDTGSVDALRATIRARFRGSAPTGITTTSDFYLETVAALARCLHLPGDAIEAVATCRDKTRTRATLTRAGLPQPRYAVVRDPREVNAAVSRVGLPCVVKPATDSGSHGVRLCARTEDAARQATELLAITRNVRGQHVDPVVLVEEYVDGPEWSVETLADDSGIRVVGITEKHVGHAPYFVETGHLFPAPLDTERADLVASAAVRALEAAGLRRGVAHIEIRLAGMTPVVIEINPRPAGGMIPELIRLASGTNLVREQIRASVGLPADPPATAVRSAGVAVLTADRTGRLTAVTGTAEAEQVPGVRAVRVGRAPGSAVSPPRDAYGRLGHVIADGAGPAEVRAALDEAVRRIQVVVEPAAAPAEAVAA</sequence>
<evidence type="ECO:0000256" key="3">
    <source>
        <dbReference type="ARBA" id="ARBA00022741"/>
    </source>
</evidence>
<gene>
    <name evidence="8" type="ORF">LXN57_36700</name>
</gene>
<keyword evidence="3 6" id="KW-0547">Nucleotide-binding</keyword>
<dbReference type="Gene3D" id="3.40.50.20">
    <property type="match status" value="1"/>
</dbReference>
<evidence type="ECO:0000256" key="1">
    <source>
        <dbReference type="ARBA" id="ARBA00001933"/>
    </source>
</evidence>
<dbReference type="EMBL" id="JAMQOL010000054">
    <property type="protein sequence ID" value="MCM4083108.1"/>
    <property type="molecule type" value="Genomic_DNA"/>
</dbReference>
<dbReference type="SUPFAM" id="SSF56059">
    <property type="entry name" value="Glutathione synthetase ATP-binding domain-like"/>
    <property type="match status" value="1"/>
</dbReference>
<dbReference type="Pfam" id="PF00291">
    <property type="entry name" value="PALP"/>
    <property type="match status" value="1"/>
</dbReference>
<dbReference type="Gene3D" id="3.30.470.20">
    <property type="entry name" value="ATP-grasp fold, B domain"/>
    <property type="match status" value="1"/>
</dbReference>
<dbReference type="Pfam" id="PF18603">
    <property type="entry name" value="LAL_C2"/>
    <property type="match status" value="1"/>
</dbReference>
<dbReference type="InterPro" id="IPR040570">
    <property type="entry name" value="LAL_C2"/>
</dbReference>
<dbReference type="RefSeq" id="WP_251802820.1">
    <property type="nucleotide sequence ID" value="NZ_JAMQOL010000054.1"/>
</dbReference>
<dbReference type="InterPro" id="IPR011761">
    <property type="entry name" value="ATP-grasp"/>
</dbReference>
<proteinExistence type="predicted"/>
<dbReference type="CDD" id="cd01561">
    <property type="entry name" value="CBS_like"/>
    <property type="match status" value="1"/>
</dbReference>
<comment type="cofactor">
    <cofactor evidence="1">
        <name>pyridoxal 5'-phosphate</name>
        <dbReference type="ChEBI" id="CHEBI:597326"/>
    </cofactor>
</comment>
<evidence type="ECO:0000313" key="9">
    <source>
        <dbReference type="Proteomes" id="UP001523216"/>
    </source>
</evidence>
<dbReference type="Pfam" id="PF18130">
    <property type="entry name" value="ATPgrasp_N"/>
    <property type="match status" value="1"/>
</dbReference>
<accession>A0ABT0YAP4</accession>
<evidence type="ECO:0000259" key="7">
    <source>
        <dbReference type="PROSITE" id="PS50975"/>
    </source>
</evidence>
<dbReference type="InterPro" id="IPR036052">
    <property type="entry name" value="TrpB-like_PALP_sf"/>
</dbReference>